<keyword evidence="2" id="KW-1185">Reference proteome</keyword>
<dbReference type="PANTHER" id="PTHR46609:SF8">
    <property type="entry name" value="YQAJ VIRAL RECOMBINASE DOMAIN-CONTAINING PROTEIN"/>
    <property type="match status" value="1"/>
</dbReference>
<gene>
    <name evidence="1" type="ORF">RN001_009444</name>
</gene>
<dbReference type="PANTHER" id="PTHR46609">
    <property type="entry name" value="EXONUCLEASE, PHAGE-TYPE/RECB, C-TERMINAL DOMAIN-CONTAINING PROTEIN"/>
    <property type="match status" value="1"/>
</dbReference>
<dbReference type="EMBL" id="JARPUR010000004">
    <property type="protein sequence ID" value="KAK4876938.1"/>
    <property type="molecule type" value="Genomic_DNA"/>
</dbReference>
<protein>
    <submittedName>
        <fullName evidence="1">Uncharacterized protein</fullName>
    </submittedName>
</protein>
<dbReference type="InterPro" id="IPR011604">
    <property type="entry name" value="PDDEXK-like_dom_sf"/>
</dbReference>
<dbReference type="InterPro" id="IPR051703">
    <property type="entry name" value="NF-kappa-B_Signaling_Reg"/>
</dbReference>
<reference evidence="2" key="1">
    <citation type="submission" date="2023-01" db="EMBL/GenBank/DDBJ databases">
        <title>Key to firefly adult light organ development and bioluminescence: homeobox transcription factors regulate luciferase expression and transportation to peroxisome.</title>
        <authorList>
            <person name="Fu X."/>
        </authorList>
    </citation>
    <scope>NUCLEOTIDE SEQUENCE [LARGE SCALE GENOMIC DNA]</scope>
</reference>
<evidence type="ECO:0000313" key="1">
    <source>
        <dbReference type="EMBL" id="KAK4876938.1"/>
    </source>
</evidence>
<sequence length="255" mass="29016">MYNNAHGDISSLIEDLGNGPNHVFSDHSKCKKYYCGELMGETAAEFNETRASGLFRLVQGALSLVIRKADSLIDNETNNRAELFMSVLARFNGKRLNLIQKYSFQTRSYLSPGNIFKRFMVSQTKYKRKLNLNSTVMKKSKKTTSTITNARNIDYGPLALEITPERRDEIVRLTVGQFDNILYRSERSEKLTASNFGAVIKRRIHTSCHSLVKTILLPQYFSSEATDYGKINEAVAISLLEDKLNIMNQVACFWM</sequence>
<proteinExistence type="predicted"/>
<evidence type="ECO:0000313" key="2">
    <source>
        <dbReference type="Proteomes" id="UP001353858"/>
    </source>
</evidence>
<comment type="caution">
    <text evidence="1">The sequence shown here is derived from an EMBL/GenBank/DDBJ whole genome shotgun (WGS) entry which is preliminary data.</text>
</comment>
<dbReference type="Proteomes" id="UP001353858">
    <property type="component" value="Unassembled WGS sequence"/>
</dbReference>
<dbReference type="AlphaFoldDB" id="A0AAN7P6N8"/>
<dbReference type="Gene3D" id="3.90.320.10">
    <property type="match status" value="1"/>
</dbReference>
<accession>A0AAN7P6N8</accession>
<organism evidence="1 2">
    <name type="scientific">Aquatica leii</name>
    <dbReference type="NCBI Taxonomy" id="1421715"/>
    <lineage>
        <taxon>Eukaryota</taxon>
        <taxon>Metazoa</taxon>
        <taxon>Ecdysozoa</taxon>
        <taxon>Arthropoda</taxon>
        <taxon>Hexapoda</taxon>
        <taxon>Insecta</taxon>
        <taxon>Pterygota</taxon>
        <taxon>Neoptera</taxon>
        <taxon>Endopterygota</taxon>
        <taxon>Coleoptera</taxon>
        <taxon>Polyphaga</taxon>
        <taxon>Elateriformia</taxon>
        <taxon>Elateroidea</taxon>
        <taxon>Lampyridae</taxon>
        <taxon>Luciolinae</taxon>
        <taxon>Aquatica</taxon>
    </lineage>
</organism>
<name>A0AAN7P6N8_9COLE</name>